<evidence type="ECO:0000313" key="7">
    <source>
        <dbReference type="EMBL" id="KKK33680.1"/>
    </source>
</evidence>
<dbReference type="GO" id="GO:0072344">
    <property type="term" value="P:rescue of stalled ribosome"/>
    <property type="evidence" value="ECO:0007669"/>
    <property type="project" value="UniProtKB-UniRule"/>
</dbReference>
<dbReference type="HAMAP" id="MF_00844_B">
    <property type="entry name" value="RqcH_B"/>
    <property type="match status" value="1"/>
</dbReference>
<dbReference type="Pfam" id="PF05833">
    <property type="entry name" value="NFACT_N"/>
    <property type="match status" value="1"/>
</dbReference>
<evidence type="ECO:0000256" key="3">
    <source>
        <dbReference type="ARBA" id="ARBA00022884"/>
    </source>
</evidence>
<dbReference type="InterPro" id="IPR043682">
    <property type="entry name" value="RqcH_bacterial"/>
</dbReference>
<comment type="function">
    <text evidence="5">Key component of the ribosome quality control system (RQC), a ribosome-associated complex that mediates the extraction of incompletely synthesized nascent chains from stalled ribosomes and their subsequent degradation. RqcH recruits Ala-charged tRNA, and with RqcP directs the elongation of stalled nascent chains on 50S ribosomal subunits, leading to non-templated C-terminal alanine extensions (Ala tail). The Ala tail promotes nascent chain degradation. May add between 1 and at least 8 Ala residues. Binds to stalled 50S ribosomal subunits.</text>
</comment>
<evidence type="ECO:0000313" key="8">
    <source>
        <dbReference type="Proteomes" id="UP000034287"/>
    </source>
</evidence>
<organism evidence="7 8">
    <name type="scientific">Salinicoccus sediminis</name>
    <dbReference type="NCBI Taxonomy" id="1432562"/>
    <lineage>
        <taxon>Bacteria</taxon>
        <taxon>Bacillati</taxon>
        <taxon>Bacillota</taxon>
        <taxon>Bacilli</taxon>
        <taxon>Bacillales</taxon>
        <taxon>Staphylococcaceae</taxon>
        <taxon>Salinicoccus</taxon>
    </lineage>
</organism>
<feature type="coiled-coil region" evidence="5">
    <location>
        <begin position="283"/>
        <end position="317"/>
    </location>
</feature>
<dbReference type="FunFam" id="2.30.310.10:FF:000004">
    <property type="entry name" value="Fibronectin-binding protein A"/>
    <property type="match status" value="1"/>
</dbReference>
<dbReference type="InterPro" id="IPR008532">
    <property type="entry name" value="NFACT_RNA-bd"/>
</dbReference>
<dbReference type="Pfam" id="PF05670">
    <property type="entry name" value="NFACT-R_1"/>
    <property type="match status" value="1"/>
</dbReference>
<dbReference type="OrthoDB" id="9766163at2"/>
<reference evidence="7 8" key="1">
    <citation type="submission" date="2015-04" db="EMBL/GenBank/DDBJ databases">
        <title>Taxonomic description and genome sequence of Salinicoccus sediminis sp. nov., a novel hyper halotolerant bacterium isolated from marine sediment.</title>
        <authorList>
            <person name="Mathan Kumar R."/>
            <person name="Kaur G."/>
            <person name="Kumar N."/>
            <person name="Kumar A."/>
            <person name="Singh N.K."/>
            <person name="Kaur N."/>
            <person name="Mayilraj S."/>
        </authorList>
    </citation>
    <scope>NUCLEOTIDE SEQUENCE [LARGE SCALE GENOMIC DNA]</scope>
    <source>
        <strain evidence="7 8">SV-16</strain>
    </source>
</reference>
<dbReference type="GO" id="GO:1990112">
    <property type="term" value="C:RQC complex"/>
    <property type="evidence" value="ECO:0007669"/>
    <property type="project" value="TreeGrafter"/>
</dbReference>
<protein>
    <recommendedName>
        <fullName evidence="5">Rqc2 homolog RqcH</fullName>
        <shortName evidence="5">RqcH</shortName>
    </recommendedName>
</protein>
<dbReference type="PANTHER" id="PTHR15239:SF6">
    <property type="entry name" value="RIBOSOME QUALITY CONTROL COMPLEX SUBUNIT NEMF"/>
    <property type="match status" value="1"/>
</dbReference>
<keyword evidence="5" id="KW-0175">Coiled coil</keyword>
<dbReference type="Proteomes" id="UP000034287">
    <property type="component" value="Unassembled WGS sequence"/>
</dbReference>
<feature type="domain" description="NFACT RNA-binding" evidence="6">
    <location>
        <begin position="444"/>
        <end position="536"/>
    </location>
</feature>
<evidence type="ECO:0000256" key="2">
    <source>
        <dbReference type="ARBA" id="ARBA00022730"/>
    </source>
</evidence>
<evidence type="ECO:0000256" key="1">
    <source>
        <dbReference type="ARBA" id="ARBA00022555"/>
    </source>
</evidence>
<keyword evidence="2 5" id="KW-0699">rRNA-binding</keyword>
<gene>
    <name evidence="5" type="primary">rqcH</name>
    <name evidence="7" type="ORF">WN59_08655</name>
</gene>
<dbReference type="GO" id="GO:0019843">
    <property type="term" value="F:rRNA binding"/>
    <property type="evidence" value="ECO:0007669"/>
    <property type="project" value="UniProtKB-UniRule"/>
</dbReference>
<dbReference type="RefSeq" id="WP_046515849.1">
    <property type="nucleotide sequence ID" value="NZ_LAYZ01000024.1"/>
</dbReference>
<dbReference type="EMBL" id="LAYZ01000024">
    <property type="protein sequence ID" value="KKK33680.1"/>
    <property type="molecule type" value="Genomic_DNA"/>
</dbReference>
<dbReference type="InterPro" id="IPR051608">
    <property type="entry name" value="RQC_Subunit_NEMF"/>
</dbReference>
<keyword evidence="8" id="KW-1185">Reference proteome</keyword>
<dbReference type="STRING" id="1432562.WN59_08655"/>
<dbReference type="AlphaFoldDB" id="A0A0M2SM47"/>
<dbReference type="PANTHER" id="PTHR15239">
    <property type="entry name" value="NUCLEAR EXPORT MEDIATOR FACTOR NEMF"/>
    <property type="match status" value="1"/>
</dbReference>
<keyword evidence="3 5" id="KW-0694">RNA-binding</keyword>
<comment type="similarity">
    <text evidence="5">Belongs to the NEMF family.</text>
</comment>
<evidence type="ECO:0000259" key="6">
    <source>
        <dbReference type="Pfam" id="PF05670"/>
    </source>
</evidence>
<name>A0A0M2SM47_9STAP</name>
<dbReference type="Gene3D" id="3.40.970.40">
    <property type="entry name" value="fibrinogen binding protein from staphylococcus aureus domain like"/>
    <property type="match status" value="1"/>
</dbReference>
<dbReference type="Gene3D" id="1.10.8.50">
    <property type="match status" value="1"/>
</dbReference>
<proteinExistence type="inferred from homology"/>
<dbReference type="GO" id="GO:0043023">
    <property type="term" value="F:ribosomal large subunit binding"/>
    <property type="evidence" value="ECO:0007669"/>
    <property type="project" value="UniProtKB-UniRule"/>
</dbReference>
<keyword evidence="4 5" id="KW-0648">Protein biosynthesis</keyword>
<accession>A0A0M2SM47</accession>
<evidence type="ECO:0000256" key="4">
    <source>
        <dbReference type="ARBA" id="ARBA00022917"/>
    </source>
</evidence>
<dbReference type="GO" id="GO:0000049">
    <property type="term" value="F:tRNA binding"/>
    <property type="evidence" value="ECO:0007669"/>
    <property type="project" value="UniProtKB-UniRule"/>
</dbReference>
<comment type="subunit">
    <text evidence="5">Associates with stalled 50S ribosomal subunits. Binds to RqcP.</text>
</comment>
<dbReference type="PATRIC" id="fig|1432562.3.peg.1706"/>
<dbReference type="Gene3D" id="2.30.310.10">
    <property type="entry name" value="ibrinogen binding protein from staphylococcus aureus domain"/>
    <property type="match status" value="1"/>
</dbReference>
<evidence type="ECO:0000256" key="5">
    <source>
        <dbReference type="HAMAP-Rule" id="MF_00844"/>
    </source>
</evidence>
<keyword evidence="1 5" id="KW-0820">tRNA-binding</keyword>
<comment type="caution">
    <text evidence="7">The sequence shown here is derived from an EMBL/GenBank/DDBJ whole genome shotgun (WGS) entry which is preliminary data.</text>
</comment>
<sequence length="565" mass="64738">MAFDGNFVHALTDELSILEKGKINKIQQMDDTSLILKIRSQRANHNLLISAHPMYARFHLTHQKYEFPFDPPMFLRVARKHIEGGIIKSIRQIGNDRRVEFHIQSRNEIGDDVGRILILEIMGRHSNIIITDEQYNILEGIKHLTPNNNARTIMPGFAYKAPPTAEKLNPRTEEIEKLPSRIDFNSGKVSRQILAAVEGFSPLFVREIEYNAGHFNIRNIVPAVRETLAKAGEIRPSLYDGGASETFYHTPLGHLGEPSETFGTLSELADHYYHNRYQTALIKQKANDYLNVISREYERTERKIEKLKGDLGEAAEKDVHQKYGELLTAYMHQVQPHQDSVTVLDYYTGEEATIPLEPDISPSDNAQKYYSRYNKLKKRESEAAKQLDQARMDMEYFSNLLHQMEEITTEEEVGEIREELYEQGIIKARRSSGKKKKNRQIQLHQFRTTNGLDVLVGKNNKQNDYLTSRKAQNNHLWFHTKDIPGSHVVLTHPPGQIEEQDILEAAMLASYFSKAKESESVPVDFTEIRHVHKISGAKPGFVTYTDQQTVFVTPDGKKVDSMAVK</sequence>